<dbReference type="GO" id="GO:0004519">
    <property type="term" value="F:endonuclease activity"/>
    <property type="evidence" value="ECO:0007669"/>
    <property type="project" value="UniProtKB-KW"/>
</dbReference>
<dbReference type="EMBL" id="JBEOKT010000005">
    <property type="protein sequence ID" value="MER2997389.1"/>
    <property type="molecule type" value="Genomic_DNA"/>
</dbReference>
<protein>
    <recommendedName>
        <fullName evidence="6">Very short patch repair endonuclease</fullName>
        <ecNumber evidence="6">3.1.-.-</ecNumber>
    </recommendedName>
</protein>
<evidence type="ECO:0000256" key="2">
    <source>
        <dbReference type="ARBA" id="ARBA00022759"/>
    </source>
</evidence>
<keyword evidence="1 6" id="KW-0540">Nuclease</keyword>
<accession>A0ABV1RSM8</accession>
<name>A0ABV1RSM8_9BACT</name>
<dbReference type="SUPFAM" id="SSF52980">
    <property type="entry name" value="Restriction endonuclease-like"/>
    <property type="match status" value="1"/>
</dbReference>
<dbReference type="InterPro" id="IPR004603">
    <property type="entry name" value="DNA_mismatch_endonuc_vsr"/>
</dbReference>
<dbReference type="PIRSF" id="PIRSF018267">
    <property type="entry name" value="VSR_endonuc"/>
    <property type="match status" value="1"/>
</dbReference>
<evidence type="ECO:0000256" key="4">
    <source>
        <dbReference type="ARBA" id="ARBA00022801"/>
    </source>
</evidence>
<proteinExistence type="inferred from homology"/>
<sequence>MSDVHSKETRSYNMSRIMGADTKPEMLVRRYLFSKGFRYKLHHKGLPGKPDLVFPKYKTALFINGCFWHCHEGCKYFKMPKSRVEFWSNKLEKNRVRDSLVKEQLSQLGWNVFVIWECELKKDKREQTLSNVEEYLKNNEYKR</sequence>
<dbReference type="InterPro" id="IPR011335">
    <property type="entry name" value="Restrct_endonuc-II-like"/>
</dbReference>
<dbReference type="RefSeq" id="WP_350411783.1">
    <property type="nucleotide sequence ID" value="NZ_JBEOKT010000005.1"/>
</dbReference>
<evidence type="ECO:0000256" key="6">
    <source>
        <dbReference type="PIRNR" id="PIRNR018267"/>
    </source>
</evidence>
<dbReference type="EC" id="3.1.-.-" evidence="6"/>
<reference evidence="7 8" key="1">
    <citation type="submission" date="2024-06" db="EMBL/GenBank/DDBJ databases">
        <title>Pontibacter populi HYL7-15.</title>
        <authorList>
            <person name="Kim M.K."/>
        </authorList>
    </citation>
    <scope>NUCLEOTIDE SEQUENCE [LARGE SCALE GENOMIC DNA]</scope>
    <source>
        <strain evidence="7 8">HYL7-15</strain>
    </source>
</reference>
<dbReference type="Proteomes" id="UP001476807">
    <property type="component" value="Unassembled WGS sequence"/>
</dbReference>
<keyword evidence="3 6" id="KW-0227">DNA damage</keyword>
<keyword evidence="4 6" id="KW-0378">Hydrolase</keyword>
<comment type="similarity">
    <text evidence="6">Belongs to the vsr family.</text>
</comment>
<dbReference type="CDD" id="cd00221">
    <property type="entry name" value="Vsr"/>
    <property type="match status" value="1"/>
</dbReference>
<comment type="caution">
    <text evidence="7">The sequence shown here is derived from an EMBL/GenBank/DDBJ whole genome shotgun (WGS) entry which is preliminary data.</text>
</comment>
<dbReference type="Pfam" id="PF03852">
    <property type="entry name" value="Vsr"/>
    <property type="match status" value="1"/>
</dbReference>
<keyword evidence="8" id="KW-1185">Reference proteome</keyword>
<evidence type="ECO:0000313" key="7">
    <source>
        <dbReference type="EMBL" id="MER2997389.1"/>
    </source>
</evidence>
<evidence type="ECO:0000313" key="8">
    <source>
        <dbReference type="Proteomes" id="UP001476807"/>
    </source>
</evidence>
<dbReference type="Gene3D" id="3.40.960.10">
    <property type="entry name" value="VSR Endonuclease"/>
    <property type="match status" value="1"/>
</dbReference>
<comment type="function">
    <text evidence="6">May nick specific sequences that contain T:G mispairs resulting from m5C-deamination.</text>
</comment>
<gene>
    <name evidence="7" type="ORF">ABS362_07515</name>
</gene>
<evidence type="ECO:0000256" key="1">
    <source>
        <dbReference type="ARBA" id="ARBA00022722"/>
    </source>
</evidence>
<keyword evidence="5 6" id="KW-0234">DNA repair</keyword>
<dbReference type="NCBIfam" id="TIGR00632">
    <property type="entry name" value="vsr"/>
    <property type="match status" value="1"/>
</dbReference>
<evidence type="ECO:0000256" key="3">
    <source>
        <dbReference type="ARBA" id="ARBA00022763"/>
    </source>
</evidence>
<evidence type="ECO:0000256" key="5">
    <source>
        <dbReference type="ARBA" id="ARBA00023204"/>
    </source>
</evidence>
<organism evidence="7 8">
    <name type="scientific">Pontibacter populi</name>
    <dbReference type="NCBI Taxonomy" id="890055"/>
    <lineage>
        <taxon>Bacteria</taxon>
        <taxon>Pseudomonadati</taxon>
        <taxon>Bacteroidota</taxon>
        <taxon>Cytophagia</taxon>
        <taxon>Cytophagales</taxon>
        <taxon>Hymenobacteraceae</taxon>
        <taxon>Pontibacter</taxon>
    </lineage>
</organism>
<keyword evidence="2 6" id="KW-0255">Endonuclease</keyword>